<reference evidence="3 4" key="1">
    <citation type="submission" date="2019-04" db="EMBL/GenBank/DDBJ databases">
        <authorList>
            <person name="Alioto T."/>
            <person name="Alioto T."/>
        </authorList>
    </citation>
    <scope>NUCLEOTIDE SEQUENCE [LARGE SCALE GENOMIC DNA]</scope>
</reference>
<dbReference type="EMBL" id="WJEC01008093">
    <property type="protein sequence ID" value="KAF7463973.1"/>
    <property type="molecule type" value="Genomic_DNA"/>
</dbReference>
<evidence type="ECO:0000313" key="4">
    <source>
        <dbReference type="Proteomes" id="UP000335636"/>
    </source>
</evidence>
<evidence type="ECO:0000313" key="2">
    <source>
        <dbReference type="EMBL" id="KAF7463973.1"/>
    </source>
</evidence>
<feature type="region of interest" description="Disordered" evidence="1">
    <location>
        <begin position="137"/>
        <end position="160"/>
    </location>
</feature>
<organism evidence="3 4">
    <name type="scientific">Marmota monax</name>
    <name type="common">Woodchuck</name>
    <dbReference type="NCBI Taxonomy" id="9995"/>
    <lineage>
        <taxon>Eukaryota</taxon>
        <taxon>Metazoa</taxon>
        <taxon>Chordata</taxon>
        <taxon>Craniata</taxon>
        <taxon>Vertebrata</taxon>
        <taxon>Euteleostomi</taxon>
        <taxon>Mammalia</taxon>
        <taxon>Eutheria</taxon>
        <taxon>Euarchontoglires</taxon>
        <taxon>Glires</taxon>
        <taxon>Rodentia</taxon>
        <taxon>Sciuromorpha</taxon>
        <taxon>Sciuridae</taxon>
        <taxon>Xerinae</taxon>
        <taxon>Marmotini</taxon>
        <taxon>Marmota</taxon>
    </lineage>
</organism>
<dbReference type="Proteomes" id="UP000662637">
    <property type="component" value="Unassembled WGS sequence"/>
</dbReference>
<reference evidence="2" key="2">
    <citation type="submission" date="2020-08" db="EMBL/GenBank/DDBJ databases">
        <authorList>
            <person name="Shumante A."/>
            <person name="Zimin A.V."/>
            <person name="Puiu D."/>
            <person name="Salzberg S.L."/>
        </authorList>
    </citation>
    <scope>NUCLEOTIDE SEQUENCE</scope>
    <source>
        <strain evidence="2">WC2-LM</strain>
        <tissue evidence="2">Liver</tissue>
    </source>
</reference>
<gene>
    <name evidence="2" type="ORF">GHT09_008127</name>
    <name evidence="3" type="ORF">MONAX_5E007271</name>
</gene>
<keyword evidence="4" id="KW-1185">Reference proteome</keyword>
<proteinExistence type="predicted"/>
<dbReference type="PANTHER" id="PTHR37882">
    <property type="entry name" value="HYPOTHETICAL PROTEIN LOC690352"/>
    <property type="match status" value="1"/>
</dbReference>
<evidence type="ECO:0000313" key="3">
    <source>
        <dbReference type="EMBL" id="VTJ81025.1"/>
    </source>
</evidence>
<dbReference type="InterPro" id="IPR027813">
    <property type="entry name" value="DUF4642"/>
</dbReference>
<dbReference type="Proteomes" id="UP000335636">
    <property type="component" value="Unassembled WGS sequence"/>
</dbReference>
<dbReference type="Pfam" id="PF15484">
    <property type="entry name" value="DUF4642"/>
    <property type="match status" value="1"/>
</dbReference>
<dbReference type="EMBL" id="CABDUW010001376">
    <property type="protein sequence ID" value="VTJ81025.1"/>
    <property type="molecule type" value="Genomic_DNA"/>
</dbReference>
<feature type="region of interest" description="Disordered" evidence="1">
    <location>
        <begin position="1"/>
        <end position="22"/>
    </location>
</feature>
<evidence type="ECO:0000256" key="1">
    <source>
        <dbReference type="SAM" id="MobiDB-lite"/>
    </source>
</evidence>
<accession>A0A5E4CGU1</accession>
<sequence>MLDLSEENTDKQHLEGELSGSPDARQWSLTQQFHDSVMSLKREEMEAGLGSSCSSSSPLWIQIIFGVRGVFKAREKRQKKFLVQMLMEVKSVRLLMWRIIQEAKKSLVIMEIMGMNAPVRHGILVQRRNKEAVATSLENREDMEAQEGDKMKKKQVSGNAGETDQEVMYFFYS</sequence>
<dbReference type="AlphaFoldDB" id="A0A5E4CGU1"/>
<name>A0A5E4CGU1_MARMO</name>
<protein>
    <submittedName>
        <fullName evidence="3">Uncharacterized protein</fullName>
    </submittedName>
</protein>
<feature type="compositionally biased region" description="Basic and acidic residues" evidence="1">
    <location>
        <begin position="138"/>
        <end position="150"/>
    </location>
</feature>